<dbReference type="GO" id="GO:0003677">
    <property type="term" value="F:DNA binding"/>
    <property type="evidence" value="ECO:0007669"/>
    <property type="project" value="InterPro"/>
</dbReference>
<dbReference type="Gene3D" id="3.40.50.300">
    <property type="entry name" value="P-loop containing nucleotide triphosphate hydrolases"/>
    <property type="match status" value="1"/>
</dbReference>
<proteinExistence type="predicted"/>
<dbReference type="OrthoDB" id="9804145at2"/>
<dbReference type="SMART" id="SM00487">
    <property type="entry name" value="DEXDc"/>
    <property type="match status" value="1"/>
</dbReference>
<dbReference type="EMBL" id="PNHE01000048">
    <property type="protein sequence ID" value="PMC57774.1"/>
    <property type="molecule type" value="Genomic_DNA"/>
</dbReference>
<keyword evidence="2" id="KW-0378">Hydrolase</keyword>
<comment type="caution">
    <text evidence="2">The sequence shown here is derived from an EMBL/GenBank/DDBJ whole genome shotgun (WGS) entry which is preliminary data.</text>
</comment>
<accession>A0A2N6SL24</accession>
<dbReference type="GO" id="GO:0004519">
    <property type="term" value="F:endonuclease activity"/>
    <property type="evidence" value="ECO:0007669"/>
    <property type="project" value="UniProtKB-KW"/>
</dbReference>
<dbReference type="RefSeq" id="WP_102228108.1">
    <property type="nucleotide sequence ID" value="NZ_PNFY01000046.1"/>
</dbReference>
<dbReference type="InterPro" id="IPR014001">
    <property type="entry name" value="Helicase_ATP-bd"/>
</dbReference>
<dbReference type="Proteomes" id="UP000235682">
    <property type="component" value="Unassembled WGS sequence"/>
</dbReference>
<sequence>MAKKKKLGLPLLESLQHFDISLENEFHGYEVPNYIFDNMKHHLRYYQETAFRYYHYVRSALQYKDQEINHVLFNMATGSGKTDLMASLILYLYQEHDYQQFIFTVNTNSVLKKTIDNLTAPTSEKYLYTQPLEIEGQRIRIEQVKQFPVFLQKNVIYLKLDTIQGIASDLFSEKENTMGIREYERHKTVILADEAHHYSASTKSEKETEHSWERSIEAILNVHQDNCLLEFTATIDLDNRNIYNKYKDKVLYRYALDSYIRDGYSKNIRRIQSSSTDLDNMMNVVLLSEFRRLYAKEFHGVQLKPVMLFKSPRIADSKEAEEKFHQLIEKLTAESVYDFISLRFNEDTRDYSETLYRTYHYFMQNKERLNEIVREMKRQFTPNRVINANTQNMLENEQYEVLNTLESPSNLYRVIFAVAKLTEGWDVLNLYDIVRISDTKNAKGTRNATNSEAQLIGRGARYYPFEMNEERSYTRRFEDESRDSLLLETLHYHTINEPQYLKNLVASLDDMDLPTGEDKQNPPHEIKVKPSFRRTDLYKKGNIYYNKTIQVDDTYYDNLSKYGIDNQSDIYIDWKLTTRELDYDSNMVKKDYSNVRHLPIQLDDRLIYKAFNRLSFYHFDQLKQFVPMLKTRSEFLNKEWLNFSTRTLYATAPKSFSSKDIIPQDKLEILEFYLLEVERKIRNGYQKSIGTNQFVGYPIKEYITNYNKRVPNYDTSRMRLLNDPAPQQVTYRTYKDDDFFIYDSAVINQTEAQLVDRIGDYVDQLKEQYGDVYLVRMDENMHRESAKNNRLKLYQFEENPKERPYEAFQPDFLLLLQQEDFFMQVFIEPKGINLLEKEQWKEDLLMYINDHEGELVFEDEVGDVKVKGVKFYTIQDGRGTIEQLGEITIGKPFKGLSYE</sequence>
<dbReference type="Pfam" id="PF04851">
    <property type="entry name" value="ResIII"/>
    <property type="match status" value="1"/>
</dbReference>
<dbReference type="GO" id="GO:0005524">
    <property type="term" value="F:ATP binding"/>
    <property type="evidence" value="ECO:0007669"/>
    <property type="project" value="InterPro"/>
</dbReference>
<dbReference type="InterPro" id="IPR027417">
    <property type="entry name" value="P-loop_NTPase"/>
</dbReference>
<gene>
    <name evidence="2" type="ORF">CJ205_07895</name>
</gene>
<feature type="domain" description="Helicase ATP-binding" evidence="1">
    <location>
        <begin position="39"/>
        <end position="271"/>
    </location>
</feature>
<protein>
    <submittedName>
        <fullName evidence="2">Restriction endonuclease</fullName>
    </submittedName>
</protein>
<dbReference type="InterPro" id="IPR050742">
    <property type="entry name" value="Helicase_Restrict-Modif_Enz"/>
</dbReference>
<keyword evidence="2" id="KW-0255">Endonuclease</keyword>
<name>A0A2N6SL24_9LACT</name>
<dbReference type="CDD" id="cd18785">
    <property type="entry name" value="SF2_C"/>
    <property type="match status" value="1"/>
</dbReference>
<dbReference type="AlphaFoldDB" id="A0A2N6SL24"/>
<dbReference type="InterPro" id="IPR006935">
    <property type="entry name" value="Helicase/UvrB_N"/>
</dbReference>
<keyword evidence="3" id="KW-1185">Reference proteome</keyword>
<evidence type="ECO:0000259" key="1">
    <source>
        <dbReference type="SMART" id="SM00487"/>
    </source>
</evidence>
<reference evidence="2 3" key="1">
    <citation type="submission" date="2017-09" db="EMBL/GenBank/DDBJ databases">
        <title>Bacterial strain isolated from the female urinary microbiota.</title>
        <authorList>
            <person name="Thomas-White K."/>
            <person name="Kumar N."/>
            <person name="Forster S."/>
            <person name="Putonti C."/>
            <person name="Lawley T."/>
            <person name="Wolfe A.J."/>
        </authorList>
    </citation>
    <scope>NUCLEOTIDE SEQUENCE [LARGE SCALE GENOMIC DNA]</scope>
    <source>
        <strain evidence="2 3">UMB0852</strain>
    </source>
</reference>
<dbReference type="PANTHER" id="PTHR47396:SF1">
    <property type="entry name" value="ATP-DEPENDENT HELICASE IRC3-RELATED"/>
    <property type="match status" value="1"/>
</dbReference>
<organism evidence="2 3">
    <name type="scientific">Dolosicoccus paucivorans</name>
    <dbReference type="NCBI Taxonomy" id="84521"/>
    <lineage>
        <taxon>Bacteria</taxon>
        <taxon>Bacillati</taxon>
        <taxon>Bacillota</taxon>
        <taxon>Bacilli</taxon>
        <taxon>Lactobacillales</taxon>
        <taxon>Aerococcaceae</taxon>
        <taxon>Dolosicoccus</taxon>
    </lineage>
</organism>
<evidence type="ECO:0000313" key="3">
    <source>
        <dbReference type="Proteomes" id="UP000235682"/>
    </source>
</evidence>
<dbReference type="PANTHER" id="PTHR47396">
    <property type="entry name" value="TYPE I RESTRICTION ENZYME ECOKI R PROTEIN"/>
    <property type="match status" value="1"/>
</dbReference>
<keyword evidence="2" id="KW-0540">Nuclease</keyword>
<evidence type="ECO:0000313" key="2">
    <source>
        <dbReference type="EMBL" id="PMC57774.1"/>
    </source>
</evidence>
<dbReference type="GO" id="GO:0016787">
    <property type="term" value="F:hydrolase activity"/>
    <property type="evidence" value="ECO:0007669"/>
    <property type="project" value="InterPro"/>
</dbReference>
<dbReference type="SUPFAM" id="SSF52540">
    <property type="entry name" value="P-loop containing nucleoside triphosphate hydrolases"/>
    <property type="match status" value="2"/>
</dbReference>
<dbReference type="GO" id="GO:0005829">
    <property type="term" value="C:cytosol"/>
    <property type="evidence" value="ECO:0007669"/>
    <property type="project" value="TreeGrafter"/>
</dbReference>